<evidence type="ECO:0000256" key="2">
    <source>
        <dbReference type="ARBA" id="ARBA00023015"/>
    </source>
</evidence>
<proteinExistence type="inferred from homology"/>
<keyword evidence="2" id="KW-0805">Transcription regulation</keyword>
<dbReference type="Pfam" id="PF03466">
    <property type="entry name" value="LysR_substrate"/>
    <property type="match status" value="1"/>
</dbReference>
<organism evidence="6 7">
    <name type="scientific">Paramagnetospirillum caucaseum</name>
    <dbReference type="NCBI Taxonomy" id="1244869"/>
    <lineage>
        <taxon>Bacteria</taxon>
        <taxon>Pseudomonadati</taxon>
        <taxon>Pseudomonadota</taxon>
        <taxon>Alphaproteobacteria</taxon>
        <taxon>Rhodospirillales</taxon>
        <taxon>Magnetospirillaceae</taxon>
        <taxon>Paramagnetospirillum</taxon>
    </lineage>
</organism>
<keyword evidence="3" id="KW-0238">DNA-binding</keyword>
<dbReference type="Gene3D" id="1.10.10.10">
    <property type="entry name" value="Winged helix-like DNA-binding domain superfamily/Winged helix DNA-binding domain"/>
    <property type="match status" value="1"/>
</dbReference>
<dbReference type="STRING" id="1244869.H261_02866"/>
<dbReference type="EMBL" id="AONQ01000004">
    <property type="protein sequence ID" value="EME71568.1"/>
    <property type="molecule type" value="Genomic_DNA"/>
</dbReference>
<gene>
    <name evidence="6" type="ORF">H261_02866</name>
</gene>
<evidence type="ECO:0000259" key="5">
    <source>
        <dbReference type="PROSITE" id="PS50931"/>
    </source>
</evidence>
<dbReference type="PANTHER" id="PTHR30537">
    <property type="entry name" value="HTH-TYPE TRANSCRIPTIONAL REGULATOR"/>
    <property type="match status" value="1"/>
</dbReference>
<evidence type="ECO:0000313" key="6">
    <source>
        <dbReference type="EMBL" id="EME71568.1"/>
    </source>
</evidence>
<protein>
    <submittedName>
        <fullName evidence="6">LysR family transcriptional regulator</fullName>
    </submittedName>
</protein>
<dbReference type="SUPFAM" id="SSF46785">
    <property type="entry name" value="Winged helix' DNA-binding domain"/>
    <property type="match status" value="1"/>
</dbReference>
<dbReference type="Gene3D" id="3.40.190.290">
    <property type="match status" value="1"/>
</dbReference>
<name>M3AFG0_9PROT</name>
<feature type="domain" description="HTH lysR-type" evidence="5">
    <location>
        <begin position="1"/>
        <end position="58"/>
    </location>
</feature>
<dbReference type="SUPFAM" id="SSF53850">
    <property type="entry name" value="Periplasmic binding protein-like II"/>
    <property type="match status" value="1"/>
</dbReference>
<sequence>MELAAIRIFVKVAEFKGVSAAARALSLPKSTVSRTLSQLEERLGLRLVHRTTRGLSLTGEGQTFLRHAQRIVTDVEEAEQELAAFHGQPRGVLRMTAPYTLGMLFLGPALPRFLSRHPEVQVVLDLTGRMVDLVEEGFDLALRVGPLVPSSLMVRQLGSNRPWLCASPAYLKGGMPPAHPRELPGYDMLELTAAVGAVTRRLSGPEGDMSVTLHPRLAVNDPGVLRDSVLAGMGLSWLPPLLVAEDVRQGRLVRLLPEWAPPVTEYHALFPSSRGLSPKVRAFLDFLVEEIAEPLRRAAGT</sequence>
<dbReference type="FunFam" id="1.10.10.10:FF:000001">
    <property type="entry name" value="LysR family transcriptional regulator"/>
    <property type="match status" value="1"/>
</dbReference>
<evidence type="ECO:0000313" key="7">
    <source>
        <dbReference type="Proteomes" id="UP000011744"/>
    </source>
</evidence>
<reference evidence="6 7" key="1">
    <citation type="journal article" date="2014" name="Genome Announc.">
        <title>Draft Genome Sequence of Magnetospirillum sp. Strain SO-1, a Freshwater Magnetotactic Bacterium Isolated from the Ol'khovka River, Russia.</title>
        <authorList>
            <person name="Grouzdev D.S."/>
            <person name="Dziuba M.V."/>
            <person name="Sukhacheva M.S."/>
            <person name="Mardanov A.V."/>
            <person name="Beletskiy A.V."/>
            <person name="Kuznetsov B.B."/>
            <person name="Skryabin K.G."/>
        </authorList>
    </citation>
    <scope>NUCLEOTIDE SEQUENCE [LARGE SCALE GENOMIC DNA]</scope>
    <source>
        <strain evidence="6 7">SO-1</strain>
    </source>
</reference>
<comment type="caution">
    <text evidence="6">The sequence shown here is derived from an EMBL/GenBank/DDBJ whole genome shotgun (WGS) entry which is preliminary data.</text>
</comment>
<evidence type="ECO:0000256" key="1">
    <source>
        <dbReference type="ARBA" id="ARBA00009437"/>
    </source>
</evidence>
<accession>M3AFG0</accession>
<evidence type="ECO:0000256" key="4">
    <source>
        <dbReference type="ARBA" id="ARBA00023163"/>
    </source>
</evidence>
<dbReference type="GO" id="GO:0043565">
    <property type="term" value="F:sequence-specific DNA binding"/>
    <property type="evidence" value="ECO:0007669"/>
    <property type="project" value="TreeGrafter"/>
</dbReference>
<dbReference type="GO" id="GO:0006351">
    <property type="term" value="P:DNA-templated transcription"/>
    <property type="evidence" value="ECO:0007669"/>
    <property type="project" value="TreeGrafter"/>
</dbReference>
<keyword evidence="7" id="KW-1185">Reference proteome</keyword>
<dbReference type="Proteomes" id="UP000011744">
    <property type="component" value="Unassembled WGS sequence"/>
</dbReference>
<dbReference type="Pfam" id="PF00126">
    <property type="entry name" value="HTH_1"/>
    <property type="match status" value="1"/>
</dbReference>
<dbReference type="InterPro" id="IPR005119">
    <property type="entry name" value="LysR_subst-bd"/>
</dbReference>
<comment type="similarity">
    <text evidence="1">Belongs to the LysR transcriptional regulatory family.</text>
</comment>
<dbReference type="InterPro" id="IPR000847">
    <property type="entry name" value="LysR_HTH_N"/>
</dbReference>
<dbReference type="PATRIC" id="fig|1244869.3.peg.572"/>
<dbReference type="AlphaFoldDB" id="M3AFG0"/>
<dbReference type="eggNOG" id="COG0583">
    <property type="taxonomic scope" value="Bacteria"/>
</dbReference>
<dbReference type="GO" id="GO:0003700">
    <property type="term" value="F:DNA-binding transcription factor activity"/>
    <property type="evidence" value="ECO:0007669"/>
    <property type="project" value="InterPro"/>
</dbReference>
<dbReference type="CDD" id="cd08422">
    <property type="entry name" value="PBP2_CrgA_like"/>
    <property type="match status" value="1"/>
</dbReference>
<dbReference type="PROSITE" id="PS50931">
    <property type="entry name" value="HTH_LYSR"/>
    <property type="match status" value="1"/>
</dbReference>
<keyword evidence="4" id="KW-0804">Transcription</keyword>
<dbReference type="InterPro" id="IPR036390">
    <property type="entry name" value="WH_DNA-bd_sf"/>
</dbReference>
<dbReference type="InterPro" id="IPR036388">
    <property type="entry name" value="WH-like_DNA-bd_sf"/>
</dbReference>
<evidence type="ECO:0000256" key="3">
    <source>
        <dbReference type="ARBA" id="ARBA00023125"/>
    </source>
</evidence>
<dbReference type="OrthoDB" id="9812435at2"/>
<dbReference type="RefSeq" id="WP_008614160.1">
    <property type="nucleotide sequence ID" value="NZ_AONQ01000004.1"/>
</dbReference>
<dbReference type="InterPro" id="IPR058163">
    <property type="entry name" value="LysR-type_TF_proteobact-type"/>
</dbReference>
<dbReference type="PANTHER" id="PTHR30537:SF5">
    <property type="entry name" value="HTH-TYPE TRANSCRIPTIONAL ACTIVATOR TTDR-RELATED"/>
    <property type="match status" value="1"/>
</dbReference>